<dbReference type="Gene3D" id="3.40.50.10490">
    <property type="entry name" value="Glucose-6-phosphate isomerase like protein, domain 1"/>
    <property type="match status" value="2"/>
</dbReference>
<protein>
    <recommendedName>
        <fullName evidence="7">Glucose-6-phosphate isomerase</fullName>
        <shortName evidence="7">GPI</shortName>
        <ecNumber evidence="7">5.3.1.9</ecNumber>
    </recommendedName>
    <alternativeName>
        <fullName evidence="7">Phosphoglucose isomerase</fullName>
        <shortName evidence="7">PGI</shortName>
    </alternativeName>
    <alternativeName>
        <fullName evidence="7">Phosphohexose isomerase</fullName>
        <shortName evidence="7">PHI</shortName>
    </alternativeName>
</protein>
<accession>A0ABW6DJA5</accession>
<dbReference type="PRINTS" id="PR00662">
    <property type="entry name" value="G6PISOMERASE"/>
</dbReference>
<comment type="catalytic activity">
    <reaction evidence="6 7 8">
        <text>alpha-D-glucose 6-phosphate = beta-D-fructose 6-phosphate</text>
        <dbReference type="Rhea" id="RHEA:11816"/>
        <dbReference type="ChEBI" id="CHEBI:57634"/>
        <dbReference type="ChEBI" id="CHEBI:58225"/>
        <dbReference type="EC" id="5.3.1.9"/>
    </reaction>
</comment>
<dbReference type="InterPro" id="IPR023096">
    <property type="entry name" value="G6P_Isomerase_C"/>
</dbReference>
<comment type="caution">
    <text evidence="9">The sequence shown here is derived from an EMBL/GenBank/DDBJ whole genome shotgun (WGS) entry which is preliminary data.</text>
</comment>
<dbReference type="RefSeq" id="WP_377980199.1">
    <property type="nucleotide sequence ID" value="NZ_JBBKXX010000001.1"/>
</dbReference>
<keyword evidence="10" id="KW-1185">Reference proteome</keyword>
<feature type="active site" evidence="7">
    <location>
        <position position="386"/>
    </location>
</feature>
<feature type="active site" evidence="7">
    <location>
        <position position="514"/>
    </location>
</feature>
<dbReference type="EMBL" id="JBBKXX010000001">
    <property type="protein sequence ID" value="MFD3407790.1"/>
    <property type="molecule type" value="Genomic_DNA"/>
</dbReference>
<proteinExistence type="inferred from homology"/>
<evidence type="ECO:0000313" key="10">
    <source>
        <dbReference type="Proteomes" id="UP001598019"/>
    </source>
</evidence>
<evidence type="ECO:0000256" key="5">
    <source>
        <dbReference type="ARBA" id="ARBA00023235"/>
    </source>
</evidence>
<dbReference type="NCBIfam" id="NF001211">
    <property type="entry name" value="PRK00179.1"/>
    <property type="match status" value="1"/>
</dbReference>
<comment type="pathway">
    <text evidence="1 7 8">Carbohydrate degradation; glycolysis; D-glyceraldehyde 3-phosphate and glycerone phosphate from D-glucose: step 2/4.</text>
</comment>
<dbReference type="GO" id="GO:0004347">
    <property type="term" value="F:glucose-6-phosphate isomerase activity"/>
    <property type="evidence" value="ECO:0007669"/>
    <property type="project" value="UniProtKB-EC"/>
</dbReference>
<dbReference type="Pfam" id="PF00342">
    <property type="entry name" value="PGI"/>
    <property type="match status" value="1"/>
</dbReference>
<dbReference type="InterPro" id="IPR046348">
    <property type="entry name" value="SIS_dom_sf"/>
</dbReference>
<evidence type="ECO:0000313" key="9">
    <source>
        <dbReference type="EMBL" id="MFD3407790.1"/>
    </source>
</evidence>
<comment type="function">
    <text evidence="7">Catalyzes the reversible isomerization of glucose-6-phosphate to fructose-6-phosphate.</text>
</comment>
<keyword evidence="5 7" id="KW-0413">Isomerase</keyword>
<evidence type="ECO:0000256" key="1">
    <source>
        <dbReference type="ARBA" id="ARBA00004926"/>
    </source>
</evidence>
<dbReference type="CDD" id="cd05016">
    <property type="entry name" value="SIS_PGI_2"/>
    <property type="match status" value="1"/>
</dbReference>
<evidence type="ECO:0000256" key="3">
    <source>
        <dbReference type="ARBA" id="ARBA00022432"/>
    </source>
</evidence>
<evidence type="ECO:0000256" key="7">
    <source>
        <dbReference type="HAMAP-Rule" id="MF_00473"/>
    </source>
</evidence>
<dbReference type="Gene3D" id="1.10.1390.10">
    <property type="match status" value="1"/>
</dbReference>
<evidence type="ECO:0000256" key="6">
    <source>
        <dbReference type="ARBA" id="ARBA00029321"/>
    </source>
</evidence>
<dbReference type="InterPro" id="IPR035482">
    <property type="entry name" value="SIS_PGI_2"/>
</dbReference>
<feature type="active site" description="Proton donor" evidence="7">
    <location>
        <position position="355"/>
    </location>
</feature>
<dbReference type="InterPro" id="IPR018189">
    <property type="entry name" value="Phosphoglucose_isomerase_CS"/>
</dbReference>
<dbReference type="PANTHER" id="PTHR11469">
    <property type="entry name" value="GLUCOSE-6-PHOSPHATE ISOMERASE"/>
    <property type="match status" value="1"/>
</dbReference>
<comment type="pathway">
    <text evidence="7">Carbohydrate biosynthesis; gluconeogenesis.</text>
</comment>
<evidence type="ECO:0000256" key="8">
    <source>
        <dbReference type="RuleBase" id="RU000612"/>
    </source>
</evidence>
<dbReference type="InterPro" id="IPR001672">
    <property type="entry name" value="G6P_Isomerase"/>
</dbReference>
<name>A0ABW6DJA5_9BACT</name>
<sequence length="548" mass="60316">MLSTINFTSTAAYKALLSDQTRLASTTIAELFKGDASRQASYSQTFNGIFFDYSKNLIDAKAFQSLLQLAKECGLEEAIKAQFSGDKINQTEGRSVLHTALRAKSSASIKVDGEDIIPKIQAVKAQMKEFSEKVISGAWKGFSGKEITDVVNIGIGGSDLGPVMVTEALKPYKTRLNVHFVSNVDGTHIVETLKKVNPETTLFLIASKTFTTQETMANAFSARDWFLAAAKDNAAVAKHFVALSTNTKAVAEFGIDTANMFVFWDWVGGRYSLWSAIGLSICLSIGYTQFEALLAGAEAMDSHFASASFESNIPVILGLLGIWYVNFFKAPTHAILPYDQYMHRFAAYFQQGDMESNGKTIDRSGKRVNYATGPVIWGEPGTNGQHAFYQLIHQGTQLIPADFIAPAVTQNKIGNHHTLLMSNFFAQTEALMNGKSKEVVVAELQNAGLSETEIEKLAPFKVFEGNKPTNSFLVKQIDPATLGSLIAMYEHKIFVQGVIWNIFSYDQWGVELGKQLANSILPELENDEKIHSHDSSTNGLINQFKAWR</sequence>
<dbReference type="HAMAP" id="MF_00473">
    <property type="entry name" value="G6P_isomerase"/>
    <property type="match status" value="1"/>
</dbReference>
<dbReference type="PROSITE" id="PS51463">
    <property type="entry name" value="P_GLUCOSE_ISOMERASE_3"/>
    <property type="match status" value="1"/>
</dbReference>
<dbReference type="EC" id="5.3.1.9" evidence="7"/>
<reference evidence="9 10" key="1">
    <citation type="submission" date="2024-03" db="EMBL/GenBank/DDBJ databases">
        <title>Aquirufa genome sequencing.</title>
        <authorList>
            <person name="Pitt A."/>
            <person name="Hahn M.W."/>
        </authorList>
    </citation>
    <scope>NUCLEOTIDE SEQUENCE [LARGE SCALE GENOMIC DNA]</scope>
    <source>
        <strain evidence="9 10">HETE-83D</strain>
    </source>
</reference>
<comment type="subcellular location">
    <subcellularLocation>
        <location evidence="7">Cytoplasm</location>
    </subcellularLocation>
</comment>
<gene>
    <name evidence="7 9" type="primary">pgi</name>
    <name evidence="9" type="ORF">SKC37_03910</name>
</gene>
<dbReference type="CDD" id="cd05015">
    <property type="entry name" value="SIS_PGI_1"/>
    <property type="match status" value="1"/>
</dbReference>
<evidence type="ECO:0000256" key="2">
    <source>
        <dbReference type="ARBA" id="ARBA00006604"/>
    </source>
</evidence>
<organism evidence="9 10">
    <name type="scientific">Aquirufa esocilacus</name>
    <dbReference type="NCBI Taxonomy" id="3096513"/>
    <lineage>
        <taxon>Bacteria</taxon>
        <taxon>Pseudomonadati</taxon>
        <taxon>Bacteroidota</taxon>
        <taxon>Cytophagia</taxon>
        <taxon>Cytophagales</taxon>
        <taxon>Flectobacillaceae</taxon>
        <taxon>Aquirufa</taxon>
    </lineage>
</organism>
<dbReference type="SUPFAM" id="SSF53697">
    <property type="entry name" value="SIS domain"/>
    <property type="match status" value="1"/>
</dbReference>
<dbReference type="PANTHER" id="PTHR11469:SF1">
    <property type="entry name" value="GLUCOSE-6-PHOSPHATE ISOMERASE"/>
    <property type="match status" value="1"/>
</dbReference>
<keyword evidence="3 7" id="KW-0312">Gluconeogenesis</keyword>
<dbReference type="InterPro" id="IPR035476">
    <property type="entry name" value="SIS_PGI_1"/>
</dbReference>
<keyword evidence="4 7" id="KW-0324">Glycolysis</keyword>
<dbReference type="PROSITE" id="PS00765">
    <property type="entry name" value="P_GLUCOSE_ISOMERASE_1"/>
    <property type="match status" value="1"/>
</dbReference>
<evidence type="ECO:0000256" key="4">
    <source>
        <dbReference type="ARBA" id="ARBA00023152"/>
    </source>
</evidence>
<keyword evidence="7" id="KW-0963">Cytoplasm</keyword>
<dbReference type="PROSITE" id="PS00174">
    <property type="entry name" value="P_GLUCOSE_ISOMERASE_2"/>
    <property type="match status" value="1"/>
</dbReference>
<dbReference type="Proteomes" id="UP001598019">
    <property type="component" value="Unassembled WGS sequence"/>
</dbReference>
<comment type="similarity">
    <text evidence="2 7 8">Belongs to the GPI family.</text>
</comment>